<gene>
    <name evidence="1" type="primary">ZZEF1.2</name>
    <name evidence="1" type="ORF">GBF38_019317</name>
</gene>
<feature type="non-terminal residue" evidence="1">
    <location>
        <position position="279"/>
    </location>
</feature>
<sequence>MYARHVLASLLADWPAETALSEEALELSGASHMAYILDMLMQLEEKPFWEKILQRVLKGCSQSMLCSLSLTACQFMEEPGTAVQDKVHIPGAIYLSVKFDPRCYTEEGCDELIISSSSDFLQDVHNFSGSPQKWSDLEIPGDTLYYRFMSDMSNTEWGYKFTVTGGHRGRFQTGFEILKQMLADDQVLSHLPLADIWEWQVGVACRQTGSQRLKAIHLLLRLLQCQSQTACELTLLRPLWQLFMSMENSLSQDPTSITVLLPLHRALTELFFIAEARAI</sequence>
<accession>A0ACB7F292</accession>
<comment type="caution">
    <text evidence="1">The sequence shown here is derived from an EMBL/GenBank/DDBJ whole genome shotgun (WGS) entry which is preliminary data.</text>
</comment>
<dbReference type="Proteomes" id="UP000805704">
    <property type="component" value="Chromosome 19"/>
</dbReference>
<protein>
    <submittedName>
        <fullName evidence="1">Zinc finger ZZ-type and EF-hand domain-containing protein 1</fullName>
    </submittedName>
</protein>
<organism evidence="1 2">
    <name type="scientific">Nibea albiflora</name>
    <name type="common">Yellow drum</name>
    <name type="synonym">Corvina albiflora</name>
    <dbReference type="NCBI Taxonomy" id="240163"/>
    <lineage>
        <taxon>Eukaryota</taxon>
        <taxon>Metazoa</taxon>
        <taxon>Chordata</taxon>
        <taxon>Craniata</taxon>
        <taxon>Vertebrata</taxon>
        <taxon>Euteleostomi</taxon>
        <taxon>Actinopterygii</taxon>
        <taxon>Neopterygii</taxon>
        <taxon>Teleostei</taxon>
        <taxon>Neoteleostei</taxon>
        <taxon>Acanthomorphata</taxon>
        <taxon>Eupercaria</taxon>
        <taxon>Sciaenidae</taxon>
        <taxon>Nibea</taxon>
    </lineage>
</organism>
<dbReference type="EMBL" id="CM024807">
    <property type="protein sequence ID" value="KAG8008236.1"/>
    <property type="molecule type" value="Genomic_DNA"/>
</dbReference>
<name>A0ACB7F292_NIBAL</name>
<evidence type="ECO:0000313" key="2">
    <source>
        <dbReference type="Proteomes" id="UP000805704"/>
    </source>
</evidence>
<proteinExistence type="predicted"/>
<evidence type="ECO:0000313" key="1">
    <source>
        <dbReference type="EMBL" id="KAG8008236.1"/>
    </source>
</evidence>
<reference evidence="1" key="1">
    <citation type="submission" date="2020-04" db="EMBL/GenBank/DDBJ databases">
        <title>A chromosome-scale assembly and high-density genetic map of the yellow drum (Nibea albiflora) genome.</title>
        <authorList>
            <person name="Xu D."/>
            <person name="Zhang W."/>
            <person name="Chen R."/>
            <person name="Tan P."/>
            <person name="Wang L."/>
            <person name="Song H."/>
            <person name="Tian L."/>
            <person name="Zhu Q."/>
            <person name="Wang B."/>
        </authorList>
    </citation>
    <scope>NUCLEOTIDE SEQUENCE</scope>
    <source>
        <strain evidence="1">ZJHYS-2018</strain>
    </source>
</reference>
<keyword evidence="2" id="KW-1185">Reference proteome</keyword>